<sequence length="99" mass="10528">MYSDIRKESSAGSVTGSPISTFSSGSSVLATCNSFKEATEELGDRVSDATVVVSSLSSSEHTDLAACESFDFRLTLLHQLCKDSLTLSATNAFLHFDPI</sequence>
<feature type="region of interest" description="Disordered" evidence="1">
    <location>
        <begin position="1"/>
        <end position="26"/>
    </location>
</feature>
<accession>A0A7C9CBW3</accession>
<dbReference type="EMBL" id="GISG01006955">
    <property type="protein sequence ID" value="MBA4615321.1"/>
    <property type="molecule type" value="Transcribed_RNA"/>
</dbReference>
<protein>
    <submittedName>
        <fullName evidence="2">Uncharacterized protein</fullName>
    </submittedName>
</protein>
<dbReference type="AlphaFoldDB" id="A0A7C9CBW3"/>
<reference evidence="2" key="1">
    <citation type="journal article" date="2013" name="J. Plant Res.">
        <title>Effect of fungi and light on seed germination of three Opuntia species from semiarid lands of central Mexico.</title>
        <authorList>
            <person name="Delgado-Sanchez P."/>
            <person name="Jimenez-Bremont J.F."/>
            <person name="Guerrero-Gonzalez Mde L."/>
            <person name="Flores J."/>
        </authorList>
    </citation>
    <scope>NUCLEOTIDE SEQUENCE</scope>
    <source>
        <tissue evidence="2">Cladode</tissue>
    </source>
</reference>
<evidence type="ECO:0000313" key="2">
    <source>
        <dbReference type="EMBL" id="MBA4615321.1"/>
    </source>
</evidence>
<organism evidence="2">
    <name type="scientific">Opuntia streptacantha</name>
    <name type="common">Prickly pear cactus</name>
    <name type="synonym">Opuntia cardona</name>
    <dbReference type="NCBI Taxonomy" id="393608"/>
    <lineage>
        <taxon>Eukaryota</taxon>
        <taxon>Viridiplantae</taxon>
        <taxon>Streptophyta</taxon>
        <taxon>Embryophyta</taxon>
        <taxon>Tracheophyta</taxon>
        <taxon>Spermatophyta</taxon>
        <taxon>Magnoliopsida</taxon>
        <taxon>eudicotyledons</taxon>
        <taxon>Gunneridae</taxon>
        <taxon>Pentapetalae</taxon>
        <taxon>Caryophyllales</taxon>
        <taxon>Cactineae</taxon>
        <taxon>Cactaceae</taxon>
        <taxon>Opuntioideae</taxon>
        <taxon>Opuntia</taxon>
    </lineage>
</organism>
<evidence type="ECO:0000256" key="1">
    <source>
        <dbReference type="SAM" id="MobiDB-lite"/>
    </source>
</evidence>
<name>A0A7C9CBW3_OPUST</name>
<proteinExistence type="predicted"/>
<reference evidence="2" key="2">
    <citation type="submission" date="2020-07" db="EMBL/GenBank/DDBJ databases">
        <authorList>
            <person name="Vera ALvarez R."/>
            <person name="Arias-Moreno D.M."/>
            <person name="Jimenez-Jacinto V."/>
            <person name="Jimenez-Bremont J.F."/>
            <person name="Swaminathan K."/>
            <person name="Moose S.P."/>
            <person name="Guerrero-Gonzalez M.L."/>
            <person name="Marino-Ramirez L."/>
            <person name="Landsman D."/>
            <person name="Rodriguez-Kessler M."/>
            <person name="Delgado-Sanchez P."/>
        </authorList>
    </citation>
    <scope>NUCLEOTIDE SEQUENCE</scope>
    <source>
        <tissue evidence="2">Cladode</tissue>
    </source>
</reference>
<feature type="compositionally biased region" description="Low complexity" evidence="1">
    <location>
        <begin position="15"/>
        <end position="26"/>
    </location>
</feature>